<accession>A0A8J2FMW3</accession>
<dbReference type="GO" id="GO:0016835">
    <property type="term" value="F:carbon-oxygen lyase activity"/>
    <property type="evidence" value="ECO:0007669"/>
    <property type="project" value="InterPro"/>
</dbReference>
<keyword evidence="2" id="KW-0119">Carbohydrate metabolism</keyword>
<dbReference type="SUPFAM" id="SSF53697">
    <property type="entry name" value="SIS domain"/>
    <property type="match status" value="1"/>
</dbReference>
<evidence type="ECO:0000256" key="1">
    <source>
        <dbReference type="ARBA" id="ARBA00023239"/>
    </source>
</evidence>
<protein>
    <submittedName>
        <fullName evidence="4">N-acetylglucosamine kinase fused to sugar phosphate isomerase</fullName>
    </submittedName>
</protein>
<dbReference type="InterPro" id="IPR040190">
    <property type="entry name" value="MURQ/GCKR"/>
</dbReference>
<dbReference type="Gene3D" id="1.10.8.1080">
    <property type="match status" value="1"/>
</dbReference>
<keyword evidence="4" id="KW-0418">Kinase</keyword>
<dbReference type="Pfam" id="PF01869">
    <property type="entry name" value="BcrAD_BadFG"/>
    <property type="match status" value="1"/>
</dbReference>
<dbReference type="InterPro" id="IPR002731">
    <property type="entry name" value="ATPase_BadF"/>
</dbReference>
<dbReference type="InterPro" id="IPR005486">
    <property type="entry name" value="Glucokinase_regulatory_CS"/>
</dbReference>
<keyword evidence="1" id="KW-0456">Lyase</keyword>
<dbReference type="InterPro" id="IPR001347">
    <property type="entry name" value="SIS_dom"/>
</dbReference>
<keyword evidence="5" id="KW-1185">Reference proteome</keyword>
<name>A0A8J2FMW3_9BACT</name>
<dbReference type="InterPro" id="IPR005488">
    <property type="entry name" value="Etherase_MurQ"/>
</dbReference>
<dbReference type="PROSITE" id="PS51464">
    <property type="entry name" value="SIS"/>
    <property type="match status" value="1"/>
</dbReference>
<dbReference type="RefSeq" id="WP_174581851.1">
    <property type="nucleotide sequence ID" value="NZ_CAJNOB010000001.1"/>
</dbReference>
<gene>
    <name evidence="4" type="ORF">MPNT_10452</name>
</gene>
<dbReference type="InterPro" id="IPR046348">
    <property type="entry name" value="SIS_dom_sf"/>
</dbReference>
<comment type="caution">
    <text evidence="4">The sequence shown here is derived from an EMBL/GenBank/DDBJ whole genome shotgun (WGS) entry which is preliminary data.</text>
</comment>
<feature type="domain" description="SIS" evidence="3">
    <location>
        <begin position="373"/>
        <end position="536"/>
    </location>
</feature>
<dbReference type="Proteomes" id="UP000663859">
    <property type="component" value="Unassembled WGS sequence"/>
</dbReference>
<dbReference type="AlphaFoldDB" id="A0A8J2FMW3"/>
<dbReference type="InterPro" id="IPR043129">
    <property type="entry name" value="ATPase_NBD"/>
</dbReference>
<evidence type="ECO:0000259" key="3">
    <source>
        <dbReference type="PROSITE" id="PS51464"/>
    </source>
</evidence>
<dbReference type="EMBL" id="CAJNOB010000001">
    <property type="protein sequence ID" value="CAF0689957.1"/>
    <property type="molecule type" value="Genomic_DNA"/>
</dbReference>
<proteinExistence type="predicted"/>
<evidence type="ECO:0000256" key="2">
    <source>
        <dbReference type="ARBA" id="ARBA00023277"/>
    </source>
</evidence>
<dbReference type="GO" id="GO:0009254">
    <property type="term" value="P:peptidoglycan turnover"/>
    <property type="evidence" value="ECO:0007669"/>
    <property type="project" value="TreeGrafter"/>
</dbReference>
<dbReference type="SUPFAM" id="SSF53067">
    <property type="entry name" value="Actin-like ATPase domain"/>
    <property type="match status" value="2"/>
</dbReference>
<evidence type="ECO:0000313" key="4">
    <source>
        <dbReference type="EMBL" id="CAF0689957.1"/>
    </source>
</evidence>
<dbReference type="CDD" id="cd05007">
    <property type="entry name" value="SIS_Etherase"/>
    <property type="match status" value="1"/>
</dbReference>
<dbReference type="PROSITE" id="PS01272">
    <property type="entry name" value="GCKR"/>
    <property type="match status" value="1"/>
</dbReference>
<dbReference type="GO" id="GO:0016853">
    <property type="term" value="F:isomerase activity"/>
    <property type="evidence" value="ECO:0007669"/>
    <property type="project" value="UniProtKB-KW"/>
</dbReference>
<keyword evidence="4" id="KW-0413">Isomerase</keyword>
<dbReference type="Gene3D" id="3.40.50.10490">
    <property type="entry name" value="Glucose-6-phosphate isomerase like protein, domain 1"/>
    <property type="match status" value="1"/>
</dbReference>
<evidence type="ECO:0000313" key="5">
    <source>
        <dbReference type="Proteomes" id="UP000663859"/>
    </source>
</evidence>
<sequence>MGAFSVVGIDGGATKTQWVVLDNQGETVAGGRAGPGNFLLAEPSELEELLRHIARGVACWPIGGVGGFFAGCRTEAERVRLTTLLRTVWPSAQTILVGDDVEASFAAAYQERDGILVLSGTGSHVAGRKENRWERAGGWGHWFGDVGSGYDLARRTLECFYRQYDLSGKLPNGLEVFLGVCSENNPEELARRFFLRTREPKKELAALAPFVFQLAWQGNGTAWRVILKAARELALRAWRIARRLTLDPPVVTLAGGLFEGEPLYEQAFREALLALAPSASVTLCRVPASVGAAWLALRACHSPLIVAMPSLAHPSVEARILSRASTEQPNPRSRNLEGRTTAELVDLFLSQEKAVLRALRAAREKLVQAADLIAAKLLAGGRLFYVGAGTSGRLGVLDASEIPPTFGLSRLTVQAILAGGSQAFGKSQEGAEDHGWEGSLAIRNRKVKGTDVVCGISASGRTPFVLEALRQAKRQGASVILVSCNPNRPACPSADVCVDLPTGAEILAGSTRLKAGTATKVALNMFSTIAMIRLGRVRDNLMVGMLPQSEKLRQRAIRLVTRLARIDAARASEVLQQTGWDIPAALNRLERIQRKTPEQPA</sequence>
<reference evidence="4" key="1">
    <citation type="submission" date="2021-02" db="EMBL/GenBank/DDBJ databases">
        <authorList>
            <person name="Cremers G."/>
            <person name="Picone N."/>
        </authorList>
    </citation>
    <scope>NUCLEOTIDE SEQUENCE</scope>
    <source>
        <strain evidence="4">PQ17</strain>
    </source>
</reference>
<keyword evidence="4" id="KW-0808">Transferase</keyword>
<dbReference type="GO" id="GO:0046348">
    <property type="term" value="P:amino sugar catabolic process"/>
    <property type="evidence" value="ECO:0007669"/>
    <property type="project" value="InterPro"/>
</dbReference>
<dbReference type="Gene3D" id="3.30.420.40">
    <property type="match status" value="2"/>
</dbReference>
<dbReference type="PANTHER" id="PTHR10088">
    <property type="entry name" value="GLUCOKINASE REGULATORY PROTEIN"/>
    <property type="match status" value="1"/>
</dbReference>
<dbReference type="GO" id="GO:0097367">
    <property type="term" value="F:carbohydrate derivative binding"/>
    <property type="evidence" value="ECO:0007669"/>
    <property type="project" value="InterPro"/>
</dbReference>
<dbReference type="NCBIfam" id="NF009222">
    <property type="entry name" value="PRK12570.1"/>
    <property type="match status" value="1"/>
</dbReference>
<organism evidence="4 5">
    <name type="scientific">Candidatus Methylacidithermus pantelleriae</name>
    <dbReference type="NCBI Taxonomy" id="2744239"/>
    <lineage>
        <taxon>Bacteria</taxon>
        <taxon>Pseudomonadati</taxon>
        <taxon>Verrucomicrobiota</taxon>
        <taxon>Methylacidiphilae</taxon>
        <taxon>Methylacidiphilales</taxon>
        <taxon>Methylacidiphilaceae</taxon>
        <taxon>Candidatus Methylacidithermus</taxon>
    </lineage>
</organism>
<dbReference type="NCBIfam" id="NF003915">
    <property type="entry name" value="PRK05441.1"/>
    <property type="match status" value="1"/>
</dbReference>
<dbReference type="CDD" id="cd24007">
    <property type="entry name" value="ASKHA_NBD_eukNAGK-like"/>
    <property type="match status" value="1"/>
</dbReference>
<dbReference type="PANTHER" id="PTHR10088:SF4">
    <property type="entry name" value="GLUCOKINASE REGULATORY PROTEIN"/>
    <property type="match status" value="1"/>
</dbReference>
<dbReference type="Pfam" id="PF22645">
    <property type="entry name" value="GKRP_SIS_N"/>
    <property type="match status" value="1"/>
</dbReference>
<dbReference type="GO" id="GO:0016301">
    <property type="term" value="F:kinase activity"/>
    <property type="evidence" value="ECO:0007669"/>
    <property type="project" value="UniProtKB-KW"/>
</dbReference>
<dbReference type="GO" id="GO:0016803">
    <property type="term" value="F:ether hydrolase activity"/>
    <property type="evidence" value="ECO:0007669"/>
    <property type="project" value="TreeGrafter"/>
</dbReference>